<organism evidence="1">
    <name type="scientific">Trichodesmium erythraeum (strain IMS101)</name>
    <dbReference type="NCBI Taxonomy" id="203124"/>
    <lineage>
        <taxon>Bacteria</taxon>
        <taxon>Bacillati</taxon>
        <taxon>Cyanobacteriota</taxon>
        <taxon>Cyanophyceae</taxon>
        <taxon>Oscillatoriophycideae</taxon>
        <taxon>Oscillatoriales</taxon>
        <taxon>Microcoleaceae</taxon>
        <taxon>Trichodesmium</taxon>
    </lineage>
</organism>
<sequence length="75" mass="8301">MSMVLETHVEVSSLRGITRTVNLADNTVVSLARAASEKGQMIHNAHVQNINTSKISSDEFWSFVQKNENSASIRN</sequence>
<evidence type="ECO:0000313" key="1">
    <source>
        <dbReference type="EMBL" id="ABG50209.1"/>
    </source>
</evidence>
<dbReference type="eggNOG" id="COG3677">
    <property type="taxonomic scope" value="Bacteria"/>
</dbReference>
<gene>
    <name evidence="1" type="ordered locus">Tery_0789</name>
</gene>
<dbReference type="KEGG" id="ter:Tery_0789"/>
<protein>
    <submittedName>
        <fullName evidence="1">Uncharacterized protein</fullName>
    </submittedName>
</protein>
<reference evidence="1" key="1">
    <citation type="submission" date="2006-06" db="EMBL/GenBank/DDBJ databases">
        <title>Complete sequence of Trichodesmium erythraeum IMS101.</title>
        <authorList>
            <consortium name="US DOE Joint Genome Institute"/>
            <person name="Copeland A."/>
            <person name="Lucas S."/>
            <person name="Lapidus A."/>
            <person name="Barry K."/>
            <person name="Detter J.C."/>
            <person name="Glavina del Rio T."/>
            <person name="Hammon N."/>
            <person name="Israni S."/>
            <person name="Dalin E."/>
            <person name="Tice H."/>
            <person name="Pitluck S."/>
            <person name="Kiss H."/>
            <person name="Munk A.C."/>
            <person name="Brettin T."/>
            <person name="Bruce D."/>
            <person name="Han C."/>
            <person name="Tapia R."/>
            <person name="Gilna P."/>
            <person name="Schmutz J."/>
            <person name="Larimer F."/>
            <person name="Land M."/>
            <person name="Hauser L."/>
            <person name="Kyrpides N."/>
            <person name="Kim E."/>
            <person name="Richardson P."/>
        </authorList>
    </citation>
    <scope>NUCLEOTIDE SEQUENCE [LARGE SCALE GENOMIC DNA]</scope>
    <source>
        <strain evidence="1">IMS101</strain>
    </source>
</reference>
<dbReference type="EMBL" id="CP000393">
    <property type="protein sequence ID" value="ABG50209.1"/>
    <property type="molecule type" value="Genomic_DNA"/>
</dbReference>
<dbReference type="AlphaFoldDB" id="Q117W5"/>
<proteinExistence type="predicted"/>
<dbReference type="HOGENOM" id="CLU_183856_0_0_3"/>
<accession>Q117W5</accession>
<name>Q117W5_TRIEI</name>